<feature type="compositionally biased region" description="Low complexity" evidence="1">
    <location>
        <begin position="34"/>
        <end position="48"/>
    </location>
</feature>
<dbReference type="EMBL" id="JABCKV010000158">
    <property type="protein sequence ID" value="KAG5642773.1"/>
    <property type="molecule type" value="Genomic_DNA"/>
</dbReference>
<evidence type="ECO:0000256" key="1">
    <source>
        <dbReference type="SAM" id="MobiDB-lite"/>
    </source>
</evidence>
<accession>A0A9P7G377</accession>
<proteinExistence type="predicted"/>
<comment type="caution">
    <text evidence="2">The sequence shown here is derived from an EMBL/GenBank/DDBJ whole genome shotgun (WGS) entry which is preliminary data.</text>
</comment>
<organism evidence="2 3">
    <name type="scientific">Asterophora parasitica</name>
    <dbReference type="NCBI Taxonomy" id="117018"/>
    <lineage>
        <taxon>Eukaryota</taxon>
        <taxon>Fungi</taxon>
        <taxon>Dikarya</taxon>
        <taxon>Basidiomycota</taxon>
        <taxon>Agaricomycotina</taxon>
        <taxon>Agaricomycetes</taxon>
        <taxon>Agaricomycetidae</taxon>
        <taxon>Agaricales</taxon>
        <taxon>Tricholomatineae</taxon>
        <taxon>Lyophyllaceae</taxon>
        <taxon>Asterophora</taxon>
    </lineage>
</organism>
<keyword evidence="3" id="KW-1185">Reference proteome</keyword>
<reference evidence="2" key="1">
    <citation type="submission" date="2020-07" db="EMBL/GenBank/DDBJ databases">
        <authorList>
            <person name="Nieuwenhuis M."/>
            <person name="Van De Peppel L.J.J."/>
        </authorList>
    </citation>
    <scope>NUCLEOTIDE SEQUENCE</scope>
    <source>
        <strain evidence="2">AP01</strain>
        <tissue evidence="2">Mycelium</tissue>
    </source>
</reference>
<dbReference type="AlphaFoldDB" id="A0A9P7G377"/>
<reference evidence="2" key="2">
    <citation type="submission" date="2021-10" db="EMBL/GenBank/DDBJ databases">
        <title>Phylogenomics reveals ancestral predisposition of the termite-cultivated fungus Termitomyces towards a domesticated lifestyle.</title>
        <authorList>
            <person name="Auxier B."/>
            <person name="Grum-Grzhimaylo A."/>
            <person name="Cardenas M.E."/>
            <person name="Lodge J.D."/>
            <person name="Laessoe T."/>
            <person name="Pedersen O."/>
            <person name="Smith M.E."/>
            <person name="Kuyper T.W."/>
            <person name="Franco-Molano E.A."/>
            <person name="Baroni T.J."/>
            <person name="Aanen D.K."/>
        </authorList>
    </citation>
    <scope>NUCLEOTIDE SEQUENCE</scope>
    <source>
        <strain evidence="2">AP01</strain>
        <tissue evidence="2">Mycelium</tissue>
    </source>
</reference>
<name>A0A9P7G377_9AGAR</name>
<sequence length="181" mass="20434">MRQKLSKPMTLLKKACRYAGVPRKRESRTDRQARTAVARAAQASSTSSLPSRSYDDGYTPSDKENDSYAYNETIGLLQKERKRGDHFKKDRDRQAKKRSIGMGSFKSSRRLHGPRGGREAKVKLLAAAVGSYLNKRHEATPQESSGAVIDPAEDVDTDTECTIEDLQAYDEEYDSEDDYYQ</sequence>
<feature type="compositionally biased region" description="Basic and acidic residues" evidence="1">
    <location>
        <begin position="79"/>
        <end position="93"/>
    </location>
</feature>
<feature type="region of interest" description="Disordered" evidence="1">
    <location>
        <begin position="1"/>
        <end position="67"/>
    </location>
</feature>
<feature type="region of interest" description="Disordered" evidence="1">
    <location>
        <begin position="136"/>
        <end position="157"/>
    </location>
</feature>
<evidence type="ECO:0000313" key="2">
    <source>
        <dbReference type="EMBL" id="KAG5642773.1"/>
    </source>
</evidence>
<feature type="region of interest" description="Disordered" evidence="1">
    <location>
        <begin position="79"/>
        <end position="118"/>
    </location>
</feature>
<gene>
    <name evidence="2" type="ORF">DXG03_002118</name>
</gene>
<feature type="compositionally biased region" description="Basic and acidic residues" evidence="1">
    <location>
        <begin position="23"/>
        <end position="33"/>
    </location>
</feature>
<evidence type="ECO:0000313" key="3">
    <source>
        <dbReference type="Proteomes" id="UP000775547"/>
    </source>
</evidence>
<dbReference type="Proteomes" id="UP000775547">
    <property type="component" value="Unassembled WGS sequence"/>
</dbReference>
<protein>
    <submittedName>
        <fullName evidence="2">Uncharacterized protein</fullName>
    </submittedName>
</protein>